<protein>
    <submittedName>
        <fullName evidence="1">Invasion B family protein</fullName>
    </submittedName>
</protein>
<organism evidence="1 3">
    <name type="scientific">Burkholderia pseudomallei</name>
    <name type="common">Pseudomonas pseudomallei</name>
    <dbReference type="NCBI Taxonomy" id="28450"/>
    <lineage>
        <taxon>Bacteria</taxon>
        <taxon>Pseudomonadati</taxon>
        <taxon>Pseudomonadota</taxon>
        <taxon>Betaproteobacteria</taxon>
        <taxon>Burkholderiales</taxon>
        <taxon>Burkholderiaceae</taxon>
        <taxon>Burkholderia</taxon>
        <taxon>pseudomallei group</taxon>
    </lineage>
</organism>
<name>A0A069BE17_BURPE</name>
<evidence type="ECO:0000313" key="3">
    <source>
        <dbReference type="Proteomes" id="UP000030475"/>
    </source>
</evidence>
<comment type="caution">
    <text evidence="1">The sequence shown here is derived from an EMBL/GenBank/DDBJ whole genome shotgun (WGS) entry which is preliminary data.</text>
</comment>
<dbReference type="CDD" id="cd17035">
    <property type="entry name" value="T3SC_IB_Spa15-like"/>
    <property type="match status" value="1"/>
</dbReference>
<dbReference type="Pfam" id="PF03519">
    <property type="entry name" value="Invas_SpaK"/>
    <property type="match status" value="1"/>
</dbReference>
<evidence type="ECO:0000313" key="2">
    <source>
        <dbReference type="EMBL" id="PJO64728.1"/>
    </source>
</evidence>
<dbReference type="SUPFAM" id="SSF69635">
    <property type="entry name" value="Type III secretory system chaperone-like"/>
    <property type="match status" value="1"/>
</dbReference>
<dbReference type="GeneID" id="93063722"/>
<dbReference type="OrthoDB" id="9012869at2"/>
<dbReference type="InterPro" id="IPR003065">
    <property type="entry name" value="Invas_SpaK"/>
</dbReference>
<dbReference type="EMBL" id="PHRB01000018">
    <property type="protein sequence ID" value="PJO64728.1"/>
    <property type="molecule type" value="Genomic_DNA"/>
</dbReference>
<gene>
    <name evidence="2" type="ORF">CWD88_18615</name>
    <name evidence="1" type="ORF">Y036_6327</name>
</gene>
<sequence length="135" mass="14838">MNVDVVMLVKESMEKMDCGNAIAGELDAHAPICIAFHSMPEMFVERDGEHVTIWSRLGCAGESQLARCAFDLLAYQLPRGSDAFASRRPLLSFVDDALVLHGRVEPRCLADAEGFTEALETFYADLCAVSEILAR</sequence>
<evidence type="ECO:0000313" key="4">
    <source>
        <dbReference type="Proteomes" id="UP000231878"/>
    </source>
</evidence>
<dbReference type="AlphaFoldDB" id="A0A069BE17"/>
<dbReference type="EMBL" id="JQIM01000006">
    <property type="protein sequence ID" value="KGX20332.1"/>
    <property type="molecule type" value="Genomic_DNA"/>
</dbReference>
<dbReference type="OMA" id="TIMEGCQ"/>
<accession>A0A069BE17</accession>
<dbReference type="Gene3D" id="3.30.1460.10">
    <property type="match status" value="1"/>
</dbReference>
<proteinExistence type="predicted"/>
<dbReference type="PRINTS" id="PR01305">
    <property type="entry name" value="SSPAKPROTEIN"/>
</dbReference>
<dbReference type="Proteomes" id="UP000231878">
    <property type="component" value="Unassembled WGS sequence"/>
</dbReference>
<reference evidence="1 3" key="1">
    <citation type="submission" date="2014-08" db="EMBL/GenBank/DDBJ databases">
        <authorList>
            <person name="Bunnell A."/>
            <person name="Chain P.S."/>
            <person name="Chertkov O."/>
            <person name="Currie B.J."/>
            <person name="Daligault H.E."/>
            <person name="Davenport K.W."/>
            <person name="Davis C."/>
            <person name="Gleasner C.D."/>
            <person name="Johnson S.L."/>
            <person name="Kaestli M."/>
            <person name="Koren S."/>
            <person name="Kunde Y.A."/>
            <person name="Mayo M."/>
            <person name="McMurry K.K."/>
            <person name="Price E.P."/>
            <person name="Reitenga K.G."/>
            <person name="Robison R."/>
            <person name="Rosovitz M.J."/>
            <person name="Sarovich D.S."/>
            <person name="Teshima H."/>
        </authorList>
    </citation>
    <scope>NUCLEOTIDE SEQUENCE [LARGE SCALE GENOMIC DNA]</scope>
    <source>
        <strain evidence="1 3">MSHR44</strain>
    </source>
</reference>
<dbReference type="KEGG" id="but:X994_5575"/>
<dbReference type="Proteomes" id="UP000030475">
    <property type="component" value="Unassembled WGS sequence"/>
</dbReference>
<evidence type="ECO:0000313" key="1">
    <source>
        <dbReference type="EMBL" id="KGX20332.1"/>
    </source>
</evidence>
<reference evidence="2 4" key="2">
    <citation type="submission" date="2017-11" db="EMBL/GenBank/DDBJ databases">
        <title>Molecular characterization of Burkholderia pseudomallei and closely related isolates from Vietnam.</title>
        <authorList>
            <person name="Ustinov D.V."/>
            <person name="Antonov A.S."/>
            <person name="Avdusheva E.F."/>
            <person name="Shpak I.M."/>
            <person name="Zakharova I.B."/>
            <person name="Thi L.A."/>
            <person name="Teteryatnikova N."/>
            <person name="Lopasteyskaya Y.A."/>
            <person name="Kuzyutina J.A."/>
            <person name="Ngo T.N."/>
            <person name="Victorov D.V."/>
        </authorList>
    </citation>
    <scope>NUCLEOTIDE SEQUENCE [LARGE SCALE GENOMIC DNA]</scope>
    <source>
        <strain evidence="2 4">V1512</strain>
    </source>
</reference>
<dbReference type="RefSeq" id="WP_004187509.1">
    <property type="nucleotide sequence ID" value="NZ_AP028072.1"/>
</dbReference>